<gene>
    <name evidence="1" type="ORF">AMECASPLE_015133</name>
</gene>
<organism evidence="1 2">
    <name type="scientific">Ameca splendens</name>
    <dbReference type="NCBI Taxonomy" id="208324"/>
    <lineage>
        <taxon>Eukaryota</taxon>
        <taxon>Metazoa</taxon>
        <taxon>Chordata</taxon>
        <taxon>Craniata</taxon>
        <taxon>Vertebrata</taxon>
        <taxon>Euteleostomi</taxon>
        <taxon>Actinopterygii</taxon>
        <taxon>Neopterygii</taxon>
        <taxon>Teleostei</taxon>
        <taxon>Neoteleostei</taxon>
        <taxon>Acanthomorphata</taxon>
        <taxon>Ovalentaria</taxon>
        <taxon>Atherinomorphae</taxon>
        <taxon>Cyprinodontiformes</taxon>
        <taxon>Goodeidae</taxon>
        <taxon>Ameca</taxon>
    </lineage>
</organism>
<evidence type="ECO:0000313" key="2">
    <source>
        <dbReference type="Proteomes" id="UP001469553"/>
    </source>
</evidence>
<protein>
    <submittedName>
        <fullName evidence="1">Uncharacterized protein</fullName>
    </submittedName>
</protein>
<dbReference type="EMBL" id="JAHRIP010076289">
    <property type="protein sequence ID" value="MEQ2310997.1"/>
    <property type="molecule type" value="Genomic_DNA"/>
</dbReference>
<sequence>MVAASLFPGQRPAPDFSREKTCLKLSKNLSLTKVLPAAMQPFPFHQEDTPCAAKQLQGVNRGQTLDKKATGSSSIMRKVSLHQNRNIFQANKESNWDQLRLLRTQQSISHILNFNAFESF</sequence>
<keyword evidence="2" id="KW-1185">Reference proteome</keyword>
<accession>A0ABV0ZYV1</accession>
<proteinExistence type="predicted"/>
<name>A0ABV0ZYV1_9TELE</name>
<comment type="caution">
    <text evidence="1">The sequence shown here is derived from an EMBL/GenBank/DDBJ whole genome shotgun (WGS) entry which is preliminary data.</text>
</comment>
<dbReference type="Proteomes" id="UP001469553">
    <property type="component" value="Unassembled WGS sequence"/>
</dbReference>
<evidence type="ECO:0000313" key="1">
    <source>
        <dbReference type="EMBL" id="MEQ2310997.1"/>
    </source>
</evidence>
<reference evidence="1 2" key="1">
    <citation type="submission" date="2021-06" db="EMBL/GenBank/DDBJ databases">
        <authorList>
            <person name="Palmer J.M."/>
        </authorList>
    </citation>
    <scope>NUCLEOTIDE SEQUENCE [LARGE SCALE GENOMIC DNA]</scope>
    <source>
        <strain evidence="1 2">AS_MEX2019</strain>
        <tissue evidence="1">Muscle</tissue>
    </source>
</reference>